<dbReference type="InterPro" id="IPR037069">
    <property type="entry name" value="AcylCoA_DH/ox_N_sf"/>
</dbReference>
<evidence type="ECO:0000313" key="20">
    <source>
        <dbReference type="Proteomes" id="UP000008281"/>
    </source>
</evidence>
<comment type="subcellular location">
    <subcellularLocation>
        <location evidence="2">Peroxisome</location>
    </subcellularLocation>
</comment>
<dbReference type="GO" id="GO:0005524">
    <property type="term" value="F:ATP binding"/>
    <property type="evidence" value="ECO:0007669"/>
    <property type="project" value="UniProtKB-KW"/>
</dbReference>
<dbReference type="InterPro" id="IPR009100">
    <property type="entry name" value="AcylCoA_DH/oxidase_NM_dom_sf"/>
</dbReference>
<dbReference type="FunFam" id="2.40.110.10:FF:000003">
    <property type="entry name" value="Acyl-coenzyme A oxidase"/>
    <property type="match status" value="1"/>
</dbReference>
<dbReference type="FunFam" id="1.10.540.10:FF:000006">
    <property type="entry name" value="Acyl-coenzyme A oxidase"/>
    <property type="match status" value="1"/>
</dbReference>
<dbReference type="PANTHER" id="PTHR10909:SF250">
    <property type="entry name" value="PEROXISOMAL ACYL-COENZYME A OXIDASE 1"/>
    <property type="match status" value="1"/>
</dbReference>
<dbReference type="STRING" id="31234.E3N2N0"/>
<feature type="binding site" evidence="15">
    <location>
        <position position="189"/>
    </location>
    <ligand>
        <name>FAD</name>
        <dbReference type="ChEBI" id="CHEBI:57692"/>
    </ligand>
</feature>
<dbReference type="InterPro" id="IPR002655">
    <property type="entry name" value="Acyl-CoA_oxidase_C"/>
</dbReference>
<keyword evidence="9" id="KW-0067">ATP-binding</keyword>
<dbReference type="EMBL" id="DS268514">
    <property type="protein sequence ID" value="EFO84255.1"/>
    <property type="molecule type" value="Genomic_DNA"/>
</dbReference>
<evidence type="ECO:0000256" key="10">
    <source>
        <dbReference type="ARBA" id="ARBA00023002"/>
    </source>
</evidence>
<feature type="domain" description="Acyl-CoA oxidase C-terminal" evidence="16">
    <location>
        <begin position="482"/>
        <end position="672"/>
    </location>
</feature>
<dbReference type="PIRSF" id="PIRSF000168">
    <property type="entry name" value="Acyl-CoA_oxidase"/>
    <property type="match status" value="1"/>
</dbReference>
<feature type="domain" description="Acyl-coenzyme A oxidase N-terminal" evidence="17">
    <location>
        <begin position="24"/>
        <end position="144"/>
    </location>
</feature>
<dbReference type="FunFam" id="1.20.140.10:FF:000013">
    <property type="entry name" value="Acyl-coenzyme A oxidase"/>
    <property type="match status" value="1"/>
</dbReference>
<dbReference type="GO" id="GO:1904070">
    <property type="term" value="P:ascaroside biosynthetic process"/>
    <property type="evidence" value="ECO:0007669"/>
    <property type="project" value="TreeGrafter"/>
</dbReference>
<dbReference type="InterPro" id="IPR012258">
    <property type="entry name" value="Acyl-CoA_oxidase"/>
</dbReference>
<sequence>MLNKSIMDGDNPDLTEERMKGTFDTDEMAAVIYGSEKLARRRREISEAISRIPELADIKPLPFLDRFEKVTEGSRKLAVIKEHVKELIDEDNYEEGLHLYHEVMGMEGHPLALHEVMFIPALVAQASDEQHKKWLGRAKRREIIGCYAQTEMGHGSNLRKLETTATYTPATQEFILHTPTETALKWWPGALGKSSNWAVVVANLITNGKNYGPHPFMVQLRDESTHIPLPEITVGDIGPKMAFNGGDNGFLGFNQFRIPRGYLLDRHAKVEADGSYVKPPHAKINHSAMIRVRSHMATGQGALLAHALVIAVRYSAVRRQGFLEDKSREVKVLDYQTQQHRLFPSIARAYAFIFCGFETIQLYDQLLIDVKNGDTSGMSDLHALTSGLKSVVTHYVGQGIEQARMACGGHGYSMASYISEIYGVAIGGCTYEGENMVMLLQLARYLVKSVEQIKTGKSMELGPMVAYLAEPDTKVDLTTGLAAYVKVFQHAARRQAWKATDKFHKLMESGQSRDIAWNNCAVELTRASRLHTRLYIMETFIRRVSSISDIAIKKVLIDLVNVHVNYEVLDIGTYALEHVSSTQLDSIRSQLYSSLDTLRPNAVSLIDSFQISDMQLRSVSTRHTDTQTDTLIQVLGRRDGHVYPNLFEWAKASPLNQTHVLPSVNQYLKSMMDKAKL</sequence>
<keyword evidence="7 13" id="KW-0274">FAD</keyword>
<evidence type="ECO:0000256" key="1">
    <source>
        <dbReference type="ARBA" id="ARBA00001974"/>
    </source>
</evidence>
<evidence type="ECO:0000256" key="14">
    <source>
        <dbReference type="PIRSR" id="PIRSR000168-1"/>
    </source>
</evidence>
<keyword evidence="6" id="KW-0547">Nucleotide-binding</keyword>
<dbReference type="GO" id="GO:0003997">
    <property type="term" value="F:acyl-CoA oxidase activity"/>
    <property type="evidence" value="ECO:0007669"/>
    <property type="project" value="InterPro"/>
</dbReference>
<evidence type="ECO:0000256" key="7">
    <source>
        <dbReference type="ARBA" id="ARBA00022827"/>
    </source>
</evidence>
<evidence type="ECO:0000256" key="11">
    <source>
        <dbReference type="ARBA" id="ARBA00023098"/>
    </source>
</evidence>
<dbReference type="Pfam" id="PF01756">
    <property type="entry name" value="ACOX"/>
    <property type="match status" value="1"/>
</dbReference>
<feature type="binding site" evidence="15">
    <location>
        <position position="150"/>
    </location>
    <ligand>
        <name>FAD</name>
        <dbReference type="ChEBI" id="CHEBI:57692"/>
    </ligand>
</feature>
<dbReference type="Gene3D" id="2.40.110.10">
    <property type="entry name" value="Butyryl-CoA Dehydrogenase, subunit A, domain 2"/>
    <property type="match status" value="1"/>
</dbReference>
<organism evidence="20">
    <name type="scientific">Caenorhabditis remanei</name>
    <name type="common">Caenorhabditis vulgaris</name>
    <dbReference type="NCBI Taxonomy" id="31234"/>
    <lineage>
        <taxon>Eukaryota</taxon>
        <taxon>Metazoa</taxon>
        <taxon>Ecdysozoa</taxon>
        <taxon>Nematoda</taxon>
        <taxon>Chromadorea</taxon>
        <taxon>Rhabditida</taxon>
        <taxon>Rhabditina</taxon>
        <taxon>Rhabditomorpha</taxon>
        <taxon>Rhabditoidea</taxon>
        <taxon>Rhabditidae</taxon>
        <taxon>Peloderinae</taxon>
        <taxon>Caenorhabditis</taxon>
    </lineage>
</organism>
<dbReference type="SUPFAM" id="SSF47203">
    <property type="entry name" value="Acyl-CoA dehydrogenase C-terminal domain-like"/>
    <property type="match status" value="2"/>
</dbReference>
<proteinExistence type="inferred from homology"/>
<evidence type="ECO:0000256" key="9">
    <source>
        <dbReference type="ARBA" id="ARBA00022840"/>
    </source>
</evidence>
<evidence type="ECO:0000259" key="18">
    <source>
        <dbReference type="Pfam" id="PF22924"/>
    </source>
</evidence>
<dbReference type="InterPro" id="IPR046373">
    <property type="entry name" value="Acyl-CoA_Oxase/DH_mid-dom_sf"/>
</dbReference>
<evidence type="ECO:0000256" key="5">
    <source>
        <dbReference type="ARBA" id="ARBA00022630"/>
    </source>
</evidence>
<evidence type="ECO:0000256" key="4">
    <source>
        <dbReference type="ARBA" id="ARBA00006288"/>
    </source>
</evidence>
<evidence type="ECO:0000256" key="2">
    <source>
        <dbReference type="ARBA" id="ARBA00004275"/>
    </source>
</evidence>
<dbReference type="Proteomes" id="UP000008281">
    <property type="component" value="Unassembled WGS sequence"/>
</dbReference>
<dbReference type="AlphaFoldDB" id="E3N2N0"/>
<comment type="similarity">
    <text evidence="4 13">Belongs to the acyl-CoA oxidase family.</text>
</comment>
<dbReference type="FunFam" id="1.20.140.10:FF:000005">
    <property type="entry name" value="Acyl-coenzyme A oxidase"/>
    <property type="match status" value="1"/>
</dbReference>
<dbReference type="GO" id="GO:0005504">
    <property type="term" value="F:fatty acid binding"/>
    <property type="evidence" value="ECO:0007669"/>
    <property type="project" value="TreeGrafter"/>
</dbReference>
<keyword evidence="20" id="KW-1185">Reference proteome</keyword>
<evidence type="ECO:0000313" key="19">
    <source>
        <dbReference type="EMBL" id="EFO84255.1"/>
    </source>
</evidence>
<evidence type="ECO:0000256" key="3">
    <source>
        <dbReference type="ARBA" id="ARBA00004846"/>
    </source>
</evidence>
<dbReference type="GO" id="GO:0055088">
    <property type="term" value="P:lipid homeostasis"/>
    <property type="evidence" value="ECO:0007669"/>
    <property type="project" value="TreeGrafter"/>
</dbReference>
<evidence type="ECO:0000259" key="16">
    <source>
        <dbReference type="Pfam" id="PF01756"/>
    </source>
</evidence>
<dbReference type="eggNOG" id="KOG0136">
    <property type="taxonomic scope" value="Eukaryota"/>
</dbReference>
<keyword evidence="12" id="KW-0576">Peroxisome</keyword>
<evidence type="ECO:0000256" key="15">
    <source>
        <dbReference type="PIRSR" id="PIRSR000168-2"/>
    </source>
</evidence>
<keyword evidence="10" id="KW-0560">Oxidoreductase</keyword>
<keyword evidence="8" id="KW-0276">Fatty acid metabolism</keyword>
<dbReference type="GO" id="GO:0071949">
    <property type="term" value="F:FAD binding"/>
    <property type="evidence" value="ECO:0007669"/>
    <property type="project" value="InterPro"/>
</dbReference>
<gene>
    <name evidence="19" type="ORF">CRE_15608</name>
</gene>
<comment type="cofactor">
    <cofactor evidence="1">
        <name>FAD</name>
        <dbReference type="ChEBI" id="CHEBI:57692"/>
    </cofactor>
</comment>
<protein>
    <recommendedName>
        <fullName evidence="13">Acyl-coenzyme A oxidase</fullName>
    </recommendedName>
</protein>
<dbReference type="Pfam" id="PF22924">
    <property type="entry name" value="ACOX_C_alpha1"/>
    <property type="match status" value="1"/>
</dbReference>
<dbReference type="InterPro" id="IPR029320">
    <property type="entry name" value="Acyl-CoA_ox_N"/>
</dbReference>
<dbReference type="FunCoup" id="E3N2N0">
    <property type="interactions" value="1685"/>
</dbReference>
<dbReference type="Pfam" id="PF14749">
    <property type="entry name" value="Acyl-CoA_ox_N"/>
    <property type="match status" value="1"/>
</dbReference>
<evidence type="ECO:0000256" key="6">
    <source>
        <dbReference type="ARBA" id="ARBA00022741"/>
    </source>
</evidence>
<keyword evidence="5 13" id="KW-0285">Flavoprotein</keyword>
<dbReference type="GO" id="GO:0005777">
    <property type="term" value="C:peroxisome"/>
    <property type="evidence" value="ECO:0007669"/>
    <property type="project" value="UniProtKB-SubCell"/>
</dbReference>
<dbReference type="HOGENOM" id="CLU_014629_3_1_1"/>
<feature type="domain" description="Acyl-CoA oxidase C-alpha1" evidence="18">
    <location>
        <begin position="287"/>
        <end position="447"/>
    </location>
</feature>
<evidence type="ECO:0000256" key="12">
    <source>
        <dbReference type="ARBA" id="ARBA00023140"/>
    </source>
</evidence>
<feature type="active site" description="Proton acceptor" evidence="14">
    <location>
        <position position="432"/>
    </location>
</feature>
<keyword evidence="11" id="KW-0443">Lipid metabolism</keyword>
<name>E3N2N0_CAERE</name>
<dbReference type="OrthoDB" id="538336at2759"/>
<accession>E3N2N0</accession>
<comment type="pathway">
    <text evidence="3">Lipid metabolism; peroxisomal fatty acid beta-oxidation.</text>
</comment>
<dbReference type="InterPro" id="IPR055060">
    <property type="entry name" value="ACOX_C_alpha1"/>
</dbReference>
<dbReference type="Gene3D" id="1.20.140.10">
    <property type="entry name" value="Butyryl-CoA Dehydrogenase, subunit A, domain 3"/>
    <property type="match status" value="2"/>
</dbReference>
<dbReference type="GO" id="GO:0033540">
    <property type="term" value="P:fatty acid beta-oxidation using acyl-CoA oxidase"/>
    <property type="evidence" value="ECO:0007669"/>
    <property type="project" value="TreeGrafter"/>
</dbReference>
<evidence type="ECO:0000259" key="17">
    <source>
        <dbReference type="Pfam" id="PF14749"/>
    </source>
</evidence>
<dbReference type="InParanoid" id="E3N2N0"/>
<dbReference type="OMA" id="NHGVHCF"/>
<dbReference type="InterPro" id="IPR036250">
    <property type="entry name" value="AcylCo_DH-like_C"/>
</dbReference>
<dbReference type="PANTHER" id="PTHR10909">
    <property type="entry name" value="ELECTRON TRANSPORT OXIDOREDUCTASE"/>
    <property type="match status" value="1"/>
</dbReference>
<reference evidence="19" key="1">
    <citation type="submission" date="2007-07" db="EMBL/GenBank/DDBJ databases">
        <title>PCAP assembly of the Caenorhabditis remanei genome.</title>
        <authorList>
            <consortium name="The Caenorhabditis remanei Sequencing Consortium"/>
            <person name="Wilson R.K."/>
        </authorList>
    </citation>
    <scope>NUCLEOTIDE SEQUENCE [LARGE SCALE GENOMIC DNA]</scope>
    <source>
        <strain evidence="19">PB4641</strain>
    </source>
</reference>
<evidence type="ECO:0000256" key="8">
    <source>
        <dbReference type="ARBA" id="ARBA00022832"/>
    </source>
</evidence>
<dbReference type="Gene3D" id="1.10.540.10">
    <property type="entry name" value="Acyl-CoA dehydrogenase/oxidase, N-terminal domain"/>
    <property type="match status" value="1"/>
</dbReference>
<dbReference type="SUPFAM" id="SSF56645">
    <property type="entry name" value="Acyl-CoA dehydrogenase NM domain-like"/>
    <property type="match status" value="1"/>
</dbReference>
<evidence type="ECO:0000256" key="13">
    <source>
        <dbReference type="PIRNR" id="PIRNR000168"/>
    </source>
</evidence>